<proteinExistence type="inferred from homology"/>
<dbReference type="Gene3D" id="3.30.379.10">
    <property type="entry name" value="Chitobiase/beta-hexosaminidase domain 2-like"/>
    <property type="match status" value="1"/>
</dbReference>
<dbReference type="InterPro" id="IPR025705">
    <property type="entry name" value="Beta_hexosaminidase_sua/sub"/>
</dbReference>
<reference evidence="6 7" key="1">
    <citation type="submission" date="2020-04" db="EMBL/GenBank/DDBJ databases">
        <title>Perkinsus olseni comparative genomics.</title>
        <authorList>
            <person name="Bogema D.R."/>
        </authorList>
    </citation>
    <scope>NUCLEOTIDE SEQUENCE [LARGE SCALE GENOMIC DNA]</scope>
    <source>
        <strain evidence="6">ATCC PRA-205</strain>
    </source>
</reference>
<dbReference type="PANTHER" id="PTHR22600:SF57">
    <property type="entry name" value="BETA-N-ACETYLHEXOSAMINIDASE"/>
    <property type="match status" value="1"/>
</dbReference>
<dbReference type="GO" id="GO:0016020">
    <property type="term" value="C:membrane"/>
    <property type="evidence" value="ECO:0007669"/>
    <property type="project" value="TreeGrafter"/>
</dbReference>
<dbReference type="EMBL" id="JABANM010035850">
    <property type="protein sequence ID" value="KAF4695155.1"/>
    <property type="molecule type" value="Genomic_DNA"/>
</dbReference>
<dbReference type="Gene3D" id="3.20.20.80">
    <property type="entry name" value="Glycosidases"/>
    <property type="match status" value="1"/>
</dbReference>
<keyword evidence="4" id="KW-0378">Hydrolase</keyword>
<dbReference type="SUPFAM" id="SSF51445">
    <property type="entry name" value="(Trans)glycosidases"/>
    <property type="match status" value="1"/>
</dbReference>
<dbReference type="AlphaFoldDB" id="A0A7J6PGA9"/>
<feature type="domain" description="Glycoside hydrolase family 20 catalytic" evidence="5">
    <location>
        <begin position="103"/>
        <end position="159"/>
    </location>
</feature>
<feature type="non-terminal residue" evidence="6">
    <location>
        <position position="1"/>
    </location>
</feature>
<sequence length="165" mass="18337">PLAGAQRTICKDAEFTSLLMETFIGGDEGMPVPTIACDNDFPSVAPLPGSYEILCRTLTCIIRSKDRAGLVYAYGTLGQVHRNHENSGQIFAEGLRIADYPSFPHRGLLIDTGKRYLSLQDIRQTLKLMASVKMNVLHWHLTDDVSFSVNVKQFPRLQKGNPSPF</sequence>
<organism evidence="6 7">
    <name type="scientific">Perkinsus olseni</name>
    <name type="common">Perkinsus atlanticus</name>
    <dbReference type="NCBI Taxonomy" id="32597"/>
    <lineage>
        <taxon>Eukaryota</taxon>
        <taxon>Sar</taxon>
        <taxon>Alveolata</taxon>
        <taxon>Perkinsozoa</taxon>
        <taxon>Perkinsea</taxon>
        <taxon>Perkinsida</taxon>
        <taxon>Perkinsidae</taxon>
        <taxon>Perkinsus</taxon>
    </lineage>
</organism>
<evidence type="ECO:0000256" key="2">
    <source>
        <dbReference type="ARBA" id="ARBA00006285"/>
    </source>
</evidence>
<dbReference type="InterPro" id="IPR017853">
    <property type="entry name" value="GH"/>
</dbReference>
<comment type="caution">
    <text evidence="6">The sequence shown here is derived from an EMBL/GenBank/DDBJ whole genome shotgun (WGS) entry which is preliminary data.</text>
</comment>
<evidence type="ECO:0000256" key="1">
    <source>
        <dbReference type="ARBA" id="ARBA00001231"/>
    </source>
</evidence>
<comment type="catalytic activity">
    <reaction evidence="1">
        <text>Hydrolysis of terminal non-reducing N-acetyl-D-hexosamine residues in N-acetyl-beta-D-hexosaminides.</text>
        <dbReference type="EC" id="3.2.1.52"/>
    </reaction>
</comment>
<feature type="non-terminal residue" evidence="6">
    <location>
        <position position="165"/>
    </location>
</feature>
<dbReference type="PRINTS" id="PR00738">
    <property type="entry name" value="GLHYDRLASE20"/>
</dbReference>
<accession>A0A7J6PGA9</accession>
<evidence type="ECO:0000313" key="6">
    <source>
        <dbReference type="EMBL" id="KAF4695155.1"/>
    </source>
</evidence>
<dbReference type="PANTHER" id="PTHR22600">
    <property type="entry name" value="BETA-HEXOSAMINIDASE"/>
    <property type="match status" value="1"/>
</dbReference>
<evidence type="ECO:0000256" key="4">
    <source>
        <dbReference type="ARBA" id="ARBA00022801"/>
    </source>
</evidence>
<dbReference type="GO" id="GO:0005975">
    <property type="term" value="P:carbohydrate metabolic process"/>
    <property type="evidence" value="ECO:0007669"/>
    <property type="project" value="InterPro"/>
</dbReference>
<dbReference type="GO" id="GO:0030203">
    <property type="term" value="P:glycosaminoglycan metabolic process"/>
    <property type="evidence" value="ECO:0007669"/>
    <property type="project" value="TreeGrafter"/>
</dbReference>
<dbReference type="Pfam" id="PF00728">
    <property type="entry name" value="Glyco_hydro_20"/>
    <property type="match status" value="1"/>
</dbReference>
<evidence type="ECO:0000256" key="3">
    <source>
        <dbReference type="ARBA" id="ARBA00012663"/>
    </source>
</evidence>
<gene>
    <name evidence="6" type="ORF">FOZ62_028358</name>
</gene>
<evidence type="ECO:0000259" key="5">
    <source>
        <dbReference type="Pfam" id="PF00728"/>
    </source>
</evidence>
<dbReference type="GO" id="GO:0004563">
    <property type="term" value="F:beta-N-acetylhexosaminidase activity"/>
    <property type="evidence" value="ECO:0007669"/>
    <property type="project" value="UniProtKB-EC"/>
</dbReference>
<dbReference type="EC" id="3.2.1.52" evidence="3"/>
<name>A0A7J6PGA9_PEROL</name>
<dbReference type="InterPro" id="IPR015883">
    <property type="entry name" value="Glyco_hydro_20_cat"/>
</dbReference>
<protein>
    <recommendedName>
        <fullName evidence="3">beta-N-acetylhexosaminidase</fullName>
        <ecNumber evidence="3">3.2.1.52</ecNumber>
    </recommendedName>
</protein>
<dbReference type="InterPro" id="IPR029018">
    <property type="entry name" value="Hex-like_dom2"/>
</dbReference>
<comment type="similarity">
    <text evidence="2">Belongs to the glycosyl hydrolase 20 family.</text>
</comment>
<dbReference type="Proteomes" id="UP000574390">
    <property type="component" value="Unassembled WGS sequence"/>
</dbReference>
<evidence type="ECO:0000313" key="7">
    <source>
        <dbReference type="Proteomes" id="UP000574390"/>
    </source>
</evidence>